<evidence type="ECO:0000313" key="2">
    <source>
        <dbReference type="EMBL" id="UTW04360.1"/>
    </source>
</evidence>
<keyword evidence="1" id="KW-0812">Transmembrane</keyword>
<organism evidence="2 3">
    <name type="scientific">Amphritea atlantica</name>
    <dbReference type="NCBI Taxonomy" id="355243"/>
    <lineage>
        <taxon>Bacteria</taxon>
        <taxon>Pseudomonadati</taxon>
        <taxon>Pseudomonadota</taxon>
        <taxon>Gammaproteobacteria</taxon>
        <taxon>Oceanospirillales</taxon>
        <taxon>Oceanospirillaceae</taxon>
        <taxon>Amphritea</taxon>
    </lineage>
</organism>
<feature type="transmembrane region" description="Helical" evidence="1">
    <location>
        <begin position="361"/>
        <end position="377"/>
    </location>
</feature>
<feature type="transmembrane region" description="Helical" evidence="1">
    <location>
        <begin position="389"/>
        <end position="409"/>
    </location>
</feature>
<dbReference type="Gene3D" id="1.20.1740.10">
    <property type="entry name" value="Amino acid/polyamine transporter I"/>
    <property type="match status" value="1"/>
</dbReference>
<keyword evidence="1" id="KW-1133">Transmembrane helix</keyword>
<keyword evidence="1" id="KW-0472">Membrane</keyword>
<reference evidence="2" key="1">
    <citation type="submission" date="2021-04" db="EMBL/GenBank/DDBJ databases">
        <title>Oceanospirillales bacteria with DddD are important DMSP degraders in coastal seawater.</title>
        <authorList>
            <person name="Liu J."/>
        </authorList>
    </citation>
    <scope>NUCLEOTIDE SEQUENCE</scope>
    <source>
        <strain evidence="2">GY6</strain>
    </source>
</reference>
<evidence type="ECO:0000313" key="3">
    <source>
        <dbReference type="Proteomes" id="UP001059950"/>
    </source>
</evidence>
<dbReference type="Proteomes" id="UP001059950">
    <property type="component" value="Chromosome"/>
</dbReference>
<evidence type="ECO:0000256" key="1">
    <source>
        <dbReference type="SAM" id="Phobius"/>
    </source>
</evidence>
<feature type="transmembrane region" description="Helical" evidence="1">
    <location>
        <begin position="112"/>
        <end position="137"/>
    </location>
</feature>
<gene>
    <name evidence="2" type="ORF">KDX31_04960</name>
</gene>
<feature type="transmembrane region" description="Helical" evidence="1">
    <location>
        <begin position="289"/>
        <end position="311"/>
    </location>
</feature>
<accession>A0ABY5GWQ5</accession>
<feature type="transmembrane region" description="Helical" evidence="1">
    <location>
        <begin position="37"/>
        <end position="60"/>
    </location>
</feature>
<name>A0ABY5GWQ5_9GAMM</name>
<protein>
    <submittedName>
        <fullName evidence="2">Uncharacterized protein</fullName>
    </submittedName>
</protein>
<keyword evidence="3" id="KW-1185">Reference proteome</keyword>
<proteinExistence type="predicted"/>
<dbReference type="EMBL" id="CP073344">
    <property type="protein sequence ID" value="UTW04360.1"/>
    <property type="molecule type" value="Genomic_DNA"/>
</dbReference>
<feature type="transmembrane region" description="Helical" evidence="1">
    <location>
        <begin position="249"/>
        <end position="269"/>
    </location>
</feature>
<feature type="transmembrane region" description="Helical" evidence="1">
    <location>
        <begin position="332"/>
        <end position="355"/>
    </location>
</feature>
<feature type="transmembrane region" description="Helical" evidence="1">
    <location>
        <begin position="66"/>
        <end position="85"/>
    </location>
</feature>
<sequence length="411" mass="44216">MTAGDFSILDGSLIALSVIIAISMLRPGIRDAPFWRATVTPLASIIGSGFLVVVPLLASITGSESVLAIVCIILLSFWIGGAVRFNILHDGRIHTAATDNTVVRMLERLSDVALAFAYVISITFYIRLMCGFILTGLHTFTPFNADVLATVILSFIGIYGLRRGLHGLERLEEYSVTIKLAIIASLLAGLIYYDGSNGYDLSALPSPETGLWEGLRLLGGMLLIVQGFETSKYLESSYDAPLRARTMRFAQILAGVIYVAFVALAMPLMAQFADIVPNETAIIDLSRNITLVLPVMLVLAATMSQFSAAIADTIGAGGIAENETAGRVSARVIYPVITALAVALIWNSNIFQVVALASRAFAFYYMLQAVLAARLAYRKASGRRRQLLIGSYSGLALVLLLIVLFAIPVEA</sequence>
<feature type="transmembrane region" description="Helical" evidence="1">
    <location>
        <begin position="143"/>
        <end position="162"/>
    </location>
</feature>
<feature type="transmembrane region" description="Helical" evidence="1">
    <location>
        <begin position="6"/>
        <end position="25"/>
    </location>
</feature>